<name>A0A8X6XGM4_9ARAC</name>
<keyword evidence="2" id="KW-1185">Reference proteome</keyword>
<gene>
    <name evidence="1" type="ORF">TNIN_118891</name>
</gene>
<dbReference type="AlphaFoldDB" id="A0A8X6XGM4"/>
<accession>A0A8X6XGM4</accession>
<proteinExistence type="predicted"/>
<organism evidence="1 2">
    <name type="scientific">Trichonephila inaurata madagascariensis</name>
    <dbReference type="NCBI Taxonomy" id="2747483"/>
    <lineage>
        <taxon>Eukaryota</taxon>
        <taxon>Metazoa</taxon>
        <taxon>Ecdysozoa</taxon>
        <taxon>Arthropoda</taxon>
        <taxon>Chelicerata</taxon>
        <taxon>Arachnida</taxon>
        <taxon>Araneae</taxon>
        <taxon>Araneomorphae</taxon>
        <taxon>Entelegynae</taxon>
        <taxon>Araneoidea</taxon>
        <taxon>Nephilidae</taxon>
        <taxon>Trichonephila</taxon>
        <taxon>Trichonephila inaurata</taxon>
    </lineage>
</organism>
<sequence>MTRNDDKILFLPSIFLHRVDGVTVADALSYGTPDTWLSGRGPLHGWTWRSGETFSIRESSEDWRQNVSSWRSCLGGGRHRLRPPMILRTNKNRVCALVRMGLGDEDKFYCLE</sequence>
<dbReference type="Proteomes" id="UP000886998">
    <property type="component" value="Unassembled WGS sequence"/>
</dbReference>
<protein>
    <submittedName>
        <fullName evidence="1">Uncharacterized protein</fullName>
    </submittedName>
</protein>
<evidence type="ECO:0000313" key="2">
    <source>
        <dbReference type="Proteomes" id="UP000886998"/>
    </source>
</evidence>
<evidence type="ECO:0000313" key="1">
    <source>
        <dbReference type="EMBL" id="GFY52300.1"/>
    </source>
</evidence>
<reference evidence="1" key="1">
    <citation type="submission" date="2020-08" db="EMBL/GenBank/DDBJ databases">
        <title>Multicomponent nature underlies the extraordinary mechanical properties of spider dragline silk.</title>
        <authorList>
            <person name="Kono N."/>
            <person name="Nakamura H."/>
            <person name="Mori M."/>
            <person name="Yoshida Y."/>
            <person name="Ohtoshi R."/>
            <person name="Malay A.D."/>
            <person name="Moran D.A.P."/>
            <person name="Tomita M."/>
            <person name="Numata K."/>
            <person name="Arakawa K."/>
        </authorList>
    </citation>
    <scope>NUCLEOTIDE SEQUENCE</scope>
</reference>
<comment type="caution">
    <text evidence="1">The sequence shown here is derived from an EMBL/GenBank/DDBJ whole genome shotgun (WGS) entry which is preliminary data.</text>
</comment>
<dbReference type="EMBL" id="BMAV01008612">
    <property type="protein sequence ID" value="GFY52300.1"/>
    <property type="molecule type" value="Genomic_DNA"/>
</dbReference>